<dbReference type="Gene3D" id="3.30.420.40">
    <property type="match status" value="2"/>
</dbReference>
<dbReference type="Proteomes" id="UP001216253">
    <property type="component" value="Unassembled WGS sequence"/>
</dbReference>
<organism evidence="3 4">
    <name type="scientific">Novosphingobium album</name>
    <name type="common">ex Liu et al. 2023</name>
    <dbReference type="NCBI Taxonomy" id="3031130"/>
    <lineage>
        <taxon>Bacteria</taxon>
        <taxon>Pseudomonadati</taxon>
        <taxon>Pseudomonadota</taxon>
        <taxon>Alphaproteobacteria</taxon>
        <taxon>Sphingomonadales</taxon>
        <taxon>Sphingomonadaceae</taxon>
        <taxon>Novosphingobium</taxon>
    </lineage>
</organism>
<comment type="similarity">
    <text evidence="1">Belongs to the ROK (NagC/XylR) family.</text>
</comment>
<dbReference type="InterPro" id="IPR043129">
    <property type="entry name" value="ATPase_NBD"/>
</dbReference>
<dbReference type="PANTHER" id="PTHR18964">
    <property type="entry name" value="ROK (REPRESSOR, ORF, KINASE) FAMILY"/>
    <property type="match status" value="1"/>
</dbReference>
<dbReference type="Pfam" id="PF12802">
    <property type="entry name" value="MarR_2"/>
    <property type="match status" value="1"/>
</dbReference>
<dbReference type="InterPro" id="IPR036390">
    <property type="entry name" value="WH_DNA-bd_sf"/>
</dbReference>
<gene>
    <name evidence="3" type="ORF">PYV00_03095</name>
</gene>
<dbReference type="SUPFAM" id="SSF46785">
    <property type="entry name" value="Winged helix' DNA-binding domain"/>
    <property type="match status" value="1"/>
</dbReference>
<keyword evidence="4" id="KW-1185">Reference proteome</keyword>
<reference evidence="3 4" key="1">
    <citation type="submission" date="2023-03" db="EMBL/GenBank/DDBJ databases">
        <title>NovoSphingobium album sp. nov. isolated from polycyclic aromatic hydrocarbons- and heavy-metal polluted soil.</title>
        <authorList>
            <person name="Liu Z."/>
            <person name="Wang K."/>
        </authorList>
    </citation>
    <scope>NUCLEOTIDE SEQUENCE [LARGE SCALE GENOMIC DNA]</scope>
    <source>
        <strain evidence="3 4">H3SJ31-1</strain>
    </source>
</reference>
<protein>
    <submittedName>
        <fullName evidence="3">ROK family transcriptional regulator</fullName>
    </submittedName>
</protein>
<evidence type="ECO:0000259" key="2">
    <source>
        <dbReference type="Pfam" id="PF12802"/>
    </source>
</evidence>
<feature type="domain" description="HTH marR-type" evidence="2">
    <location>
        <begin position="8"/>
        <end position="64"/>
    </location>
</feature>
<accession>A0ABT5WKY4</accession>
<proteinExistence type="inferred from homology"/>
<dbReference type="SUPFAM" id="SSF53067">
    <property type="entry name" value="Actin-like ATPase domain"/>
    <property type="match status" value="1"/>
</dbReference>
<sequence>MATMFGNLSLSYRQVLDAVWRNGPSSRAEIAATTGFTRPAISQIVQELTNLGLLVEQASRKGQRGQPARPVIINGSAAFSAGVNFSHSYLEVALVDLAGTLIATKRTALERPDPETIARVVRRTLDKMIKAGGLDRDKLLGVGISMPADFSAEGTWLPHVYFSELRDPAISECFESILGTAVILENDGRVCAIGERVMGVGNAYRTFMLVHIGHGVGGGLVIDGRPYRGALGNAGIMGQYYPYGSPRPSGQDLLETLKGAGIDVDDFDDLERLPDGSEVVERWVLRAAGQLCGDIARVSRFFGPEAVILAGRLPPSITNRLAGAIDLESILRPMDDLPIPPLLASSLGSSAGMIGAASLPIYQSLLPNH</sequence>
<dbReference type="PANTHER" id="PTHR18964:SF149">
    <property type="entry name" value="BIFUNCTIONAL UDP-N-ACETYLGLUCOSAMINE 2-EPIMERASE_N-ACETYLMANNOSAMINE KINASE"/>
    <property type="match status" value="1"/>
</dbReference>
<dbReference type="InterPro" id="IPR000600">
    <property type="entry name" value="ROK"/>
</dbReference>
<dbReference type="Pfam" id="PF00480">
    <property type="entry name" value="ROK"/>
    <property type="match status" value="1"/>
</dbReference>
<evidence type="ECO:0000313" key="3">
    <source>
        <dbReference type="EMBL" id="MDE8650704.1"/>
    </source>
</evidence>
<evidence type="ECO:0000313" key="4">
    <source>
        <dbReference type="Proteomes" id="UP001216253"/>
    </source>
</evidence>
<name>A0ABT5WKY4_9SPHN</name>
<comment type="caution">
    <text evidence="3">The sequence shown here is derived from an EMBL/GenBank/DDBJ whole genome shotgun (WGS) entry which is preliminary data.</text>
</comment>
<dbReference type="Gene3D" id="1.10.10.10">
    <property type="entry name" value="Winged helix-like DNA-binding domain superfamily/Winged helix DNA-binding domain"/>
    <property type="match status" value="1"/>
</dbReference>
<dbReference type="InterPro" id="IPR000835">
    <property type="entry name" value="HTH_MarR-typ"/>
</dbReference>
<evidence type="ECO:0000256" key="1">
    <source>
        <dbReference type="ARBA" id="ARBA00006479"/>
    </source>
</evidence>
<dbReference type="InterPro" id="IPR036388">
    <property type="entry name" value="WH-like_DNA-bd_sf"/>
</dbReference>
<dbReference type="RefSeq" id="WP_275226786.1">
    <property type="nucleotide sequence ID" value="NZ_JARESE010000009.1"/>
</dbReference>
<dbReference type="EMBL" id="JARESE010000009">
    <property type="protein sequence ID" value="MDE8650704.1"/>
    <property type="molecule type" value="Genomic_DNA"/>
</dbReference>